<keyword evidence="5" id="KW-0472">Membrane</keyword>
<dbReference type="InterPro" id="IPR001173">
    <property type="entry name" value="Glyco_trans_2-like"/>
</dbReference>
<comment type="subcellular location">
    <subcellularLocation>
        <location evidence="1">Cell membrane</location>
    </subcellularLocation>
</comment>
<dbReference type="InterPro" id="IPR029044">
    <property type="entry name" value="Nucleotide-diphossugar_trans"/>
</dbReference>
<reference evidence="8" key="2">
    <citation type="submission" date="2015-11" db="EMBL/GenBank/DDBJ databases">
        <authorList>
            <person name="Zhang Y."/>
            <person name="Guo Z."/>
        </authorList>
    </citation>
    <scope>NUCLEOTIDE SEQUENCE</scope>
    <source>
        <strain evidence="8">1</strain>
    </source>
</reference>
<dbReference type="PANTHER" id="PTHR43646">
    <property type="entry name" value="GLYCOSYLTRANSFERASE"/>
    <property type="match status" value="1"/>
</dbReference>
<dbReference type="InterPro" id="IPR026461">
    <property type="entry name" value="Trfase_2_rSAM/seldom_assoc"/>
</dbReference>
<dbReference type="AlphaFoldDB" id="A0A0H5BPP8"/>
<dbReference type="NCBIfam" id="TIGR04283">
    <property type="entry name" value="glyco_like_mftF"/>
    <property type="match status" value="1"/>
</dbReference>
<evidence type="ECO:0000256" key="4">
    <source>
        <dbReference type="ARBA" id="ARBA00022679"/>
    </source>
</evidence>
<feature type="domain" description="Glycosyltransferase 2-like" evidence="6">
    <location>
        <begin position="3"/>
        <end position="98"/>
    </location>
</feature>
<evidence type="ECO:0000313" key="9">
    <source>
        <dbReference type="Proteomes" id="UP000065734"/>
    </source>
</evidence>
<keyword evidence="9" id="KW-1185">Reference proteome</keyword>
<protein>
    <submittedName>
        <fullName evidence="7">Glycosyl transferase</fullName>
    </submittedName>
    <submittedName>
        <fullName evidence="8">Putative glucosyl-3-phosphoglycerate synthase</fullName>
    </submittedName>
</protein>
<dbReference type="STRING" id="1079.BVIR_2632"/>
<dbReference type="RefSeq" id="WP_236823606.1">
    <property type="nucleotide sequence ID" value="NZ_CP012946.1"/>
</dbReference>
<evidence type="ECO:0000313" key="8">
    <source>
        <dbReference type="EMBL" id="CUU43059.1"/>
    </source>
</evidence>
<dbReference type="GO" id="GO:0016757">
    <property type="term" value="F:glycosyltransferase activity"/>
    <property type="evidence" value="ECO:0007669"/>
    <property type="project" value="UniProtKB-KW"/>
</dbReference>
<dbReference type="PATRIC" id="fig|1079.6.peg.2757"/>
<dbReference type="Proteomes" id="UP000065734">
    <property type="component" value="Chromosome I"/>
</dbReference>
<name>A0A0H5BPP8_BLAVI</name>
<evidence type="ECO:0000256" key="2">
    <source>
        <dbReference type="ARBA" id="ARBA00022475"/>
    </source>
</evidence>
<dbReference type="Pfam" id="PF00535">
    <property type="entry name" value="Glycos_transf_2"/>
    <property type="match status" value="1"/>
</dbReference>
<keyword evidence="2" id="KW-1003">Cell membrane</keyword>
<proteinExistence type="predicted"/>
<evidence type="ECO:0000256" key="1">
    <source>
        <dbReference type="ARBA" id="ARBA00004236"/>
    </source>
</evidence>
<dbReference type="GO" id="GO:0005886">
    <property type="term" value="C:plasma membrane"/>
    <property type="evidence" value="ECO:0007669"/>
    <property type="project" value="UniProtKB-SubCell"/>
</dbReference>
<dbReference type="SUPFAM" id="SSF53448">
    <property type="entry name" value="Nucleotide-diphospho-sugar transferases"/>
    <property type="match status" value="1"/>
</dbReference>
<keyword evidence="3" id="KW-0328">Glycosyltransferase</keyword>
<evidence type="ECO:0000256" key="3">
    <source>
        <dbReference type="ARBA" id="ARBA00022676"/>
    </source>
</evidence>
<evidence type="ECO:0000259" key="6">
    <source>
        <dbReference type="Pfam" id="PF00535"/>
    </source>
</evidence>
<evidence type="ECO:0000256" key="5">
    <source>
        <dbReference type="ARBA" id="ARBA00023136"/>
    </source>
</evidence>
<accession>A0A0H5BPP8</accession>
<evidence type="ECO:0000313" key="7">
    <source>
        <dbReference type="EMBL" id="BAR99663.1"/>
    </source>
</evidence>
<dbReference type="Gene3D" id="3.90.550.10">
    <property type="entry name" value="Spore Coat Polysaccharide Biosynthesis Protein SpsA, Chain A"/>
    <property type="match status" value="1"/>
</dbReference>
<sequence>MLSIIVPVLDEETSIATALFRLRPFLARGAELVVVDGGSLDGTVAAARPYASRVVIAPRGRGAQLAAGAVAAAGTALVFLHADTELPDDADRLIAAALASRAWGRFDVAIAGGHPVLAVVAAMMNLRSRLTGIATGDQAMFMTKAAYAAAGGVPDIALMEDIALSKRLKRIGRPACLKAKVTTSGRRWQRHGVARTIFLMWSLRFLYWAGAPPDLLARWYGYRPRG</sequence>
<dbReference type="CDD" id="cd02522">
    <property type="entry name" value="GT_2_like_a"/>
    <property type="match status" value="1"/>
</dbReference>
<dbReference type="PANTHER" id="PTHR43646:SF2">
    <property type="entry name" value="GLYCOSYLTRANSFERASE 2-LIKE DOMAIN-CONTAINING PROTEIN"/>
    <property type="match status" value="1"/>
</dbReference>
<dbReference type="KEGG" id="bvr:BVIR_2632"/>
<gene>
    <name evidence="7" type="ORF">BV133_2070</name>
    <name evidence="8" type="ORF">BVIRIDIS_20760</name>
</gene>
<reference evidence="7" key="1">
    <citation type="journal article" date="2015" name="Genome Announc.">
        <title>Complete Genome Sequence of the Bacteriochlorophyll b-Producing Photosynthetic Bacterium Blastochloris viridis.</title>
        <authorList>
            <person name="Tsukatani Y."/>
            <person name="Hirose Y."/>
            <person name="Harada J."/>
            <person name="Misawa N."/>
            <person name="Mori K."/>
            <person name="Inoue K."/>
            <person name="Tamiaki H."/>
        </authorList>
    </citation>
    <scope>NUCLEOTIDE SEQUENCE [LARGE SCALE GENOMIC DNA]</scope>
    <source>
        <strain evidence="7">DSM 133</strain>
    </source>
</reference>
<reference evidence="9" key="3">
    <citation type="journal article" date="2016" name="Genome Announc.">
        <title>Revised genome sequence of the purple photosynthetic bacterium Blastochloris viridis.</title>
        <authorList>
            <person name="Liu L.N."/>
            <person name="Faulkner M."/>
            <person name="Liu X."/>
            <person name="Huang F."/>
            <person name="Darby A.C."/>
            <person name="Hall N."/>
        </authorList>
    </citation>
    <scope>NUCLEOTIDE SEQUENCE [LARGE SCALE GENOMIC DNA]</scope>
    <source>
        <strain evidence="9">ATCC 19567 / DSM 133 / F</strain>
    </source>
</reference>
<dbReference type="EMBL" id="AP014854">
    <property type="protein sequence ID" value="BAR99663.1"/>
    <property type="molecule type" value="Genomic_DNA"/>
</dbReference>
<organism evidence="8 9">
    <name type="scientific">Blastochloris viridis</name>
    <name type="common">Rhodopseudomonas viridis</name>
    <dbReference type="NCBI Taxonomy" id="1079"/>
    <lineage>
        <taxon>Bacteria</taxon>
        <taxon>Pseudomonadati</taxon>
        <taxon>Pseudomonadota</taxon>
        <taxon>Alphaproteobacteria</taxon>
        <taxon>Hyphomicrobiales</taxon>
        <taxon>Blastochloridaceae</taxon>
        <taxon>Blastochloris</taxon>
    </lineage>
</organism>
<dbReference type="EMBL" id="LN907867">
    <property type="protein sequence ID" value="CUU43059.1"/>
    <property type="molecule type" value="Genomic_DNA"/>
</dbReference>
<keyword evidence="4 7" id="KW-0808">Transferase</keyword>